<evidence type="ECO:0000256" key="4">
    <source>
        <dbReference type="ARBA" id="ARBA00022801"/>
    </source>
</evidence>
<keyword evidence="5 8" id="KW-1015">Disulfide bond</keyword>
<dbReference type="FunFam" id="1.50.10.10:FF:000037">
    <property type="entry name" value="alpha-1,2-Mannosidase"/>
    <property type="match status" value="1"/>
</dbReference>
<comment type="caution">
    <text evidence="11">The sequence shown here is derived from an EMBL/GenBank/DDBJ whole genome shotgun (WGS) entry which is preliminary data.</text>
</comment>
<dbReference type="EC" id="3.2.1.-" evidence="9"/>
<feature type="disulfide bond" evidence="8">
    <location>
        <begin position="385"/>
        <end position="414"/>
    </location>
</feature>
<dbReference type="AlphaFoldDB" id="A0A0P7AYJ7"/>
<protein>
    <recommendedName>
        <fullName evidence="9">alpha-1,2-Mannosidase</fullName>
        <ecNumber evidence="9">3.2.1.-</ecNumber>
    </recommendedName>
</protein>
<dbReference type="InterPro" id="IPR036026">
    <property type="entry name" value="Seven-hairpin_glycosidases"/>
</dbReference>
<dbReference type="Gene3D" id="1.50.10.10">
    <property type="match status" value="1"/>
</dbReference>
<dbReference type="EMBL" id="LKCW01000039">
    <property type="protein sequence ID" value="KPM43026.1"/>
    <property type="molecule type" value="Genomic_DNA"/>
</dbReference>
<evidence type="ECO:0000313" key="11">
    <source>
        <dbReference type="EMBL" id="KPM43026.1"/>
    </source>
</evidence>
<dbReference type="PANTHER" id="PTHR11742:SF89">
    <property type="entry name" value="ALPHA-1,2-MANNOSIDASE"/>
    <property type="match status" value="1"/>
</dbReference>
<sequence>MGVGLPFNPSRAAIYLIIVIILLIGLFNHEPFFERGPILFVPSTYDWGTHPLKHGIPEENMTMAPGGNPLPMPSIQHDFAADPPDESNHKSVSDKRGAIKRAFRQTWASYEKHAWGRDELKPLSMEGQDTFGGWAASMIDALDTLWLMDMKSEFYDAVDYVASLDWNNSTSDSCNLFETNIRYLGGLLSAYDLSGEPVLLSKAIEIGNLLYVAFDNPEHMPPHSISFYDLKEGKGRPGHQQSSAGLGSMSLEFTRLSQLTGNPKYYDGIDRITRAFERTQNQTLLPGMWPVQINARNTFAADDDTFSLGADGDSLYEYLVKEHVLLQGQEPLYEKMYLESMDVVINRLLFRPMLPDNDDLLMLGKAEVIDQDIVNLRPHLEHLSCFAGGMFALGGKVFGRDDHVVIGDKLARGCAHAYAAFPNGIMPEISSLHACPSMEPCDFRPISMKANPPGFKTKDRRYILRPEAIESIFVLYRITGNNDFRDIAWAMWSAIKKATKTDDGTFAAIEDVTTLEPKKTDSMESFWLAETLKYFYLIFSDEDIVSLDEWVFNTEGHPLKRSGST</sequence>
<dbReference type="PRINTS" id="PR00747">
    <property type="entry name" value="GLYHDRLASE47"/>
</dbReference>
<evidence type="ECO:0000256" key="8">
    <source>
        <dbReference type="PIRSR" id="PIRSR601382-3"/>
    </source>
</evidence>
<feature type="binding site" evidence="7">
    <location>
        <position position="554"/>
    </location>
    <ligand>
        <name>Ca(2+)</name>
        <dbReference type="ChEBI" id="CHEBI:29108"/>
    </ligand>
</feature>
<evidence type="ECO:0000256" key="5">
    <source>
        <dbReference type="ARBA" id="ARBA00023157"/>
    </source>
</evidence>
<keyword evidence="10" id="KW-0812">Transmembrane</keyword>
<dbReference type="GO" id="GO:0005975">
    <property type="term" value="P:carbohydrate metabolic process"/>
    <property type="evidence" value="ECO:0007669"/>
    <property type="project" value="InterPro"/>
</dbReference>
<evidence type="ECO:0000256" key="6">
    <source>
        <dbReference type="PIRSR" id="PIRSR601382-1"/>
    </source>
</evidence>
<dbReference type="GO" id="GO:0005509">
    <property type="term" value="F:calcium ion binding"/>
    <property type="evidence" value="ECO:0007669"/>
    <property type="project" value="InterPro"/>
</dbReference>
<comment type="similarity">
    <text evidence="3 9">Belongs to the glycosyl hydrolase 47 family.</text>
</comment>
<comment type="pathway">
    <text evidence="2">Protein modification; protein glycosylation.</text>
</comment>
<dbReference type="SUPFAM" id="SSF48225">
    <property type="entry name" value="Seven-hairpin glycosidases"/>
    <property type="match status" value="1"/>
</dbReference>
<dbReference type="Pfam" id="PF01532">
    <property type="entry name" value="Glyco_hydro_47"/>
    <property type="match status" value="1"/>
</dbReference>
<evidence type="ECO:0000256" key="9">
    <source>
        <dbReference type="RuleBase" id="RU361193"/>
    </source>
</evidence>
<keyword evidence="10" id="KW-0472">Membrane</keyword>
<proteinExistence type="inferred from homology"/>
<evidence type="ECO:0000256" key="1">
    <source>
        <dbReference type="ARBA" id="ARBA00001913"/>
    </source>
</evidence>
<feature type="active site" evidence="6">
    <location>
        <position position="313"/>
    </location>
</feature>
<evidence type="ECO:0000256" key="2">
    <source>
        <dbReference type="ARBA" id="ARBA00004922"/>
    </source>
</evidence>
<reference evidence="11 12" key="1">
    <citation type="submission" date="2015-09" db="EMBL/GenBank/DDBJ databases">
        <title>Draft genome of a European isolate of the apple canker pathogen Neonectria ditissima.</title>
        <authorList>
            <person name="Gomez-Cortecero A."/>
            <person name="Harrison R.J."/>
            <person name="Armitage A.D."/>
        </authorList>
    </citation>
    <scope>NUCLEOTIDE SEQUENCE [LARGE SCALE GENOMIC DNA]</scope>
    <source>
        <strain evidence="11 12">R09/05</strain>
    </source>
</reference>
<dbReference type="OrthoDB" id="8118055at2759"/>
<dbReference type="UniPathway" id="UPA00378"/>
<name>A0A0P7AYJ7_9HYPO</name>
<evidence type="ECO:0000256" key="10">
    <source>
        <dbReference type="SAM" id="Phobius"/>
    </source>
</evidence>
<dbReference type="PANTHER" id="PTHR11742">
    <property type="entry name" value="MANNOSYL-OLIGOSACCHARIDE ALPHA-1,2-MANNOSIDASE-RELATED"/>
    <property type="match status" value="1"/>
</dbReference>
<dbReference type="InterPro" id="IPR050749">
    <property type="entry name" value="Glycosyl_Hydrolase_47"/>
</dbReference>
<keyword evidence="12" id="KW-1185">Reference proteome</keyword>
<evidence type="ECO:0000313" key="12">
    <source>
        <dbReference type="Proteomes" id="UP000050424"/>
    </source>
</evidence>
<dbReference type="GO" id="GO:0016020">
    <property type="term" value="C:membrane"/>
    <property type="evidence" value="ECO:0007669"/>
    <property type="project" value="InterPro"/>
</dbReference>
<accession>A0A0P7AYJ7</accession>
<dbReference type="InterPro" id="IPR001382">
    <property type="entry name" value="Glyco_hydro_47"/>
</dbReference>
<dbReference type="GO" id="GO:0004571">
    <property type="term" value="F:mannosyl-oligosaccharide 1,2-alpha-mannosidase activity"/>
    <property type="evidence" value="ECO:0007669"/>
    <property type="project" value="InterPro"/>
</dbReference>
<dbReference type="GO" id="GO:0005783">
    <property type="term" value="C:endoplasmic reticulum"/>
    <property type="evidence" value="ECO:0007669"/>
    <property type="project" value="TreeGrafter"/>
</dbReference>
<keyword evidence="4 9" id="KW-0378">Hydrolase</keyword>
<feature type="active site" description="Proton donor" evidence="6">
    <location>
        <position position="178"/>
    </location>
</feature>
<dbReference type="STRING" id="78410.A0A0P7AYJ7"/>
<keyword evidence="7" id="KW-0106">Calcium</keyword>
<dbReference type="InterPro" id="IPR012341">
    <property type="entry name" value="6hp_glycosidase-like_sf"/>
</dbReference>
<keyword evidence="9" id="KW-0326">Glycosidase</keyword>
<keyword evidence="10" id="KW-1133">Transmembrane helix</keyword>
<comment type="cofactor">
    <cofactor evidence="1 7">
        <name>Ca(2+)</name>
        <dbReference type="ChEBI" id="CHEBI:29108"/>
    </cofactor>
</comment>
<evidence type="ECO:0000256" key="3">
    <source>
        <dbReference type="ARBA" id="ARBA00007658"/>
    </source>
</evidence>
<keyword evidence="7" id="KW-0479">Metal-binding</keyword>
<feature type="active site" description="Proton donor" evidence="6">
    <location>
        <position position="428"/>
    </location>
</feature>
<gene>
    <name evidence="11" type="ORF">AK830_g3568</name>
</gene>
<feature type="active site" evidence="6">
    <location>
        <position position="467"/>
    </location>
</feature>
<organism evidence="11 12">
    <name type="scientific">Neonectria ditissima</name>
    <dbReference type="NCBI Taxonomy" id="78410"/>
    <lineage>
        <taxon>Eukaryota</taxon>
        <taxon>Fungi</taxon>
        <taxon>Dikarya</taxon>
        <taxon>Ascomycota</taxon>
        <taxon>Pezizomycotina</taxon>
        <taxon>Sordariomycetes</taxon>
        <taxon>Hypocreomycetidae</taxon>
        <taxon>Hypocreales</taxon>
        <taxon>Nectriaceae</taxon>
        <taxon>Neonectria</taxon>
    </lineage>
</organism>
<dbReference type="Proteomes" id="UP000050424">
    <property type="component" value="Unassembled WGS sequence"/>
</dbReference>
<evidence type="ECO:0000256" key="7">
    <source>
        <dbReference type="PIRSR" id="PIRSR601382-2"/>
    </source>
</evidence>
<dbReference type="GO" id="GO:0036503">
    <property type="term" value="P:ERAD pathway"/>
    <property type="evidence" value="ECO:0007669"/>
    <property type="project" value="UniProtKB-ARBA"/>
</dbReference>
<feature type="transmembrane region" description="Helical" evidence="10">
    <location>
        <begin position="12"/>
        <end position="29"/>
    </location>
</feature>